<accession>A0A559MB97</accession>
<keyword evidence="7" id="KW-0333">Golgi apparatus</keyword>
<evidence type="ECO:0000256" key="6">
    <source>
        <dbReference type="ARBA" id="ARBA00022989"/>
    </source>
</evidence>
<feature type="transmembrane region" description="Helical" evidence="10">
    <location>
        <begin position="68"/>
        <end position="92"/>
    </location>
</feature>
<dbReference type="GO" id="GO:0006895">
    <property type="term" value="P:Golgi to endosome transport"/>
    <property type="evidence" value="ECO:0007669"/>
    <property type="project" value="TreeGrafter"/>
</dbReference>
<comment type="subcellular location">
    <subcellularLocation>
        <location evidence="1">Golgi apparatus membrane</location>
        <topology evidence="1">Multi-pass membrane protein</topology>
    </subcellularLocation>
</comment>
<reference evidence="11 12" key="1">
    <citation type="submission" date="2018-05" db="EMBL/GenBank/DDBJ databases">
        <title>Genome sequencing and assembly of the regulated plant pathogen Lachnellula willkommii and related sister species for the development of diagnostic species identification markers.</title>
        <authorList>
            <person name="Giroux E."/>
            <person name="Bilodeau G."/>
        </authorList>
    </citation>
    <scope>NUCLEOTIDE SEQUENCE [LARGE SCALE GENOMIC DNA]</scope>
    <source>
        <strain evidence="11 12">CBS 172.35</strain>
    </source>
</reference>
<keyword evidence="5" id="KW-0653">Protein transport</keyword>
<dbReference type="GO" id="GO:0000139">
    <property type="term" value="C:Golgi membrane"/>
    <property type="evidence" value="ECO:0007669"/>
    <property type="project" value="UniProtKB-SubCell"/>
</dbReference>
<evidence type="ECO:0000256" key="1">
    <source>
        <dbReference type="ARBA" id="ARBA00004653"/>
    </source>
</evidence>
<feature type="transmembrane region" description="Helical" evidence="10">
    <location>
        <begin position="21"/>
        <end position="48"/>
    </location>
</feature>
<evidence type="ECO:0000256" key="7">
    <source>
        <dbReference type="ARBA" id="ARBA00023034"/>
    </source>
</evidence>
<evidence type="ECO:0000313" key="12">
    <source>
        <dbReference type="Proteomes" id="UP000315522"/>
    </source>
</evidence>
<feature type="region of interest" description="Disordered" evidence="9">
    <location>
        <begin position="158"/>
        <end position="208"/>
    </location>
</feature>
<evidence type="ECO:0000256" key="4">
    <source>
        <dbReference type="ARBA" id="ARBA00022692"/>
    </source>
</evidence>
<comment type="caution">
    <text evidence="11">The sequence shown here is derived from an EMBL/GenBank/DDBJ whole genome shotgun (WGS) entry which is preliminary data.</text>
</comment>
<dbReference type="PANTHER" id="PTHR12952">
    <property type="entry name" value="SYS1"/>
    <property type="match status" value="1"/>
</dbReference>
<evidence type="ECO:0000256" key="5">
    <source>
        <dbReference type="ARBA" id="ARBA00022927"/>
    </source>
</evidence>
<dbReference type="InterPro" id="IPR019185">
    <property type="entry name" value="Integral_membrane_SYS1-rel"/>
</dbReference>
<gene>
    <name evidence="11" type="primary">SYS1</name>
    <name evidence="11" type="ORF">LAWI1_G003599</name>
</gene>
<keyword evidence="6 10" id="KW-1133">Transmembrane helix</keyword>
<keyword evidence="3" id="KW-0813">Transport</keyword>
<dbReference type="GO" id="GO:0005802">
    <property type="term" value="C:trans-Golgi network"/>
    <property type="evidence" value="ECO:0007669"/>
    <property type="project" value="TreeGrafter"/>
</dbReference>
<evidence type="ECO:0000256" key="9">
    <source>
        <dbReference type="SAM" id="MobiDB-lite"/>
    </source>
</evidence>
<name>A0A559MB97_9HELO</name>
<keyword evidence="8 10" id="KW-0472">Membrane</keyword>
<dbReference type="AlphaFoldDB" id="A0A559MB97"/>
<dbReference type="GO" id="GO:0005829">
    <property type="term" value="C:cytosol"/>
    <property type="evidence" value="ECO:0007669"/>
    <property type="project" value="GOC"/>
</dbReference>
<evidence type="ECO:0000256" key="10">
    <source>
        <dbReference type="SAM" id="Phobius"/>
    </source>
</evidence>
<dbReference type="GO" id="GO:0043001">
    <property type="term" value="P:Golgi to plasma membrane protein transport"/>
    <property type="evidence" value="ECO:0007669"/>
    <property type="project" value="TreeGrafter"/>
</dbReference>
<dbReference type="EMBL" id="QGML01000934">
    <property type="protein sequence ID" value="TVY90235.1"/>
    <property type="molecule type" value="Genomic_DNA"/>
</dbReference>
<evidence type="ECO:0000313" key="11">
    <source>
        <dbReference type="EMBL" id="TVY90235.1"/>
    </source>
</evidence>
<dbReference type="PANTHER" id="PTHR12952:SF0">
    <property type="entry name" value="PROTEIN SYS1 HOMOLOG"/>
    <property type="match status" value="1"/>
</dbReference>
<proteinExistence type="inferred from homology"/>
<evidence type="ECO:0000256" key="2">
    <source>
        <dbReference type="ARBA" id="ARBA00008160"/>
    </source>
</evidence>
<dbReference type="GO" id="GO:0034067">
    <property type="term" value="P:protein localization to Golgi apparatus"/>
    <property type="evidence" value="ECO:0007669"/>
    <property type="project" value="TreeGrafter"/>
</dbReference>
<dbReference type="Pfam" id="PF09801">
    <property type="entry name" value="SYS1"/>
    <property type="match status" value="1"/>
</dbReference>
<protein>
    <submittedName>
        <fullName evidence="11">Protein SYS1</fullName>
    </submittedName>
</protein>
<dbReference type="Proteomes" id="UP000315522">
    <property type="component" value="Unassembled WGS sequence"/>
</dbReference>
<keyword evidence="12" id="KW-1185">Reference proteome</keyword>
<comment type="similarity">
    <text evidence="2">Belongs to the SYS1 family.</text>
</comment>
<organism evidence="11 12">
    <name type="scientific">Lachnellula willkommii</name>
    <dbReference type="NCBI Taxonomy" id="215461"/>
    <lineage>
        <taxon>Eukaryota</taxon>
        <taxon>Fungi</taxon>
        <taxon>Dikarya</taxon>
        <taxon>Ascomycota</taxon>
        <taxon>Pezizomycotina</taxon>
        <taxon>Leotiomycetes</taxon>
        <taxon>Helotiales</taxon>
        <taxon>Lachnaceae</taxon>
        <taxon>Lachnellula</taxon>
    </lineage>
</organism>
<evidence type="ECO:0000256" key="3">
    <source>
        <dbReference type="ARBA" id="ARBA00022448"/>
    </source>
</evidence>
<feature type="transmembrane region" description="Helical" evidence="10">
    <location>
        <begin position="123"/>
        <end position="142"/>
    </location>
</feature>
<feature type="transmembrane region" description="Helical" evidence="10">
    <location>
        <begin position="99"/>
        <end position="117"/>
    </location>
</feature>
<evidence type="ECO:0000256" key="8">
    <source>
        <dbReference type="ARBA" id="ARBA00023136"/>
    </source>
</evidence>
<sequence>MARRRRPPRPGALTELPPLKILSQIALLQTIWYSAATALILFTVLVAGKSFSIDLVLSWRSLRGDTTVGWMLGLVWLLNSLFGVISILFFVARSKLVPDFALTLHFIHLVVTSLYSHSIPTNWLWWVLQVASAGMMTSLGIWSCQWRELRPIHFGGSSTAQVTENTTTEASEGGDEEQGPGRGRGRGRGRDGAGEYEMVSIKPEAEAG</sequence>
<keyword evidence="4 10" id="KW-0812">Transmembrane</keyword>
<feature type="compositionally biased region" description="Polar residues" evidence="9">
    <location>
        <begin position="158"/>
        <end position="170"/>
    </location>
</feature>